<keyword evidence="2" id="KW-0812">Transmembrane</keyword>
<dbReference type="RefSeq" id="WP_188783831.1">
    <property type="nucleotide sequence ID" value="NZ_BMNI01000004.1"/>
</dbReference>
<evidence type="ECO:0000313" key="3">
    <source>
        <dbReference type="EMBL" id="GGO89634.1"/>
    </source>
</evidence>
<name>A0ABQ2N9L7_9ACTN</name>
<gene>
    <name evidence="3" type="ORF">GCM10011584_19560</name>
</gene>
<comment type="caution">
    <text evidence="3">The sequence shown here is derived from an EMBL/GenBank/DDBJ whole genome shotgun (WGS) entry which is preliminary data.</text>
</comment>
<feature type="transmembrane region" description="Helical" evidence="2">
    <location>
        <begin position="246"/>
        <end position="271"/>
    </location>
</feature>
<feature type="region of interest" description="Disordered" evidence="1">
    <location>
        <begin position="1"/>
        <end position="39"/>
    </location>
</feature>
<dbReference type="EMBL" id="BMNI01000004">
    <property type="protein sequence ID" value="GGO89634.1"/>
    <property type="molecule type" value="Genomic_DNA"/>
</dbReference>
<keyword evidence="4" id="KW-1185">Reference proteome</keyword>
<keyword evidence="2" id="KW-1133">Transmembrane helix</keyword>
<reference evidence="4" key="1">
    <citation type="journal article" date="2019" name="Int. J. Syst. Evol. Microbiol.">
        <title>The Global Catalogue of Microorganisms (GCM) 10K type strain sequencing project: providing services to taxonomists for standard genome sequencing and annotation.</title>
        <authorList>
            <consortium name="The Broad Institute Genomics Platform"/>
            <consortium name="The Broad Institute Genome Sequencing Center for Infectious Disease"/>
            <person name="Wu L."/>
            <person name="Ma J."/>
        </authorList>
    </citation>
    <scope>NUCLEOTIDE SEQUENCE [LARGE SCALE GENOMIC DNA]</scope>
    <source>
        <strain evidence="4">CGMCC 4.7371</strain>
    </source>
</reference>
<feature type="compositionally biased region" description="Polar residues" evidence="1">
    <location>
        <begin position="1"/>
        <end position="12"/>
    </location>
</feature>
<organism evidence="3 4">
    <name type="scientific">Nocardioides phosphati</name>
    <dbReference type="NCBI Taxonomy" id="1867775"/>
    <lineage>
        <taxon>Bacteria</taxon>
        <taxon>Bacillati</taxon>
        <taxon>Actinomycetota</taxon>
        <taxon>Actinomycetes</taxon>
        <taxon>Propionibacteriales</taxon>
        <taxon>Nocardioidaceae</taxon>
        <taxon>Nocardioides</taxon>
    </lineage>
</organism>
<dbReference type="Proteomes" id="UP000655410">
    <property type="component" value="Unassembled WGS sequence"/>
</dbReference>
<evidence type="ECO:0008006" key="5">
    <source>
        <dbReference type="Google" id="ProtNLM"/>
    </source>
</evidence>
<evidence type="ECO:0000256" key="2">
    <source>
        <dbReference type="SAM" id="Phobius"/>
    </source>
</evidence>
<feature type="transmembrane region" description="Helical" evidence="2">
    <location>
        <begin position="220"/>
        <end position="239"/>
    </location>
</feature>
<protein>
    <recommendedName>
        <fullName evidence="5">DUF1353 domain-containing protein</fullName>
    </recommendedName>
</protein>
<evidence type="ECO:0000256" key="1">
    <source>
        <dbReference type="SAM" id="MobiDB-lite"/>
    </source>
</evidence>
<dbReference type="Pfam" id="PF07087">
    <property type="entry name" value="DUF1353"/>
    <property type="match status" value="1"/>
</dbReference>
<accession>A0ABQ2N9L7</accession>
<feature type="transmembrane region" description="Helical" evidence="2">
    <location>
        <begin position="181"/>
        <end position="208"/>
    </location>
</feature>
<keyword evidence="2" id="KW-0472">Membrane</keyword>
<dbReference type="InterPro" id="IPR010767">
    <property type="entry name" value="Phage_CGC-2007_Cje0229"/>
</dbReference>
<evidence type="ECO:0000313" key="4">
    <source>
        <dbReference type="Proteomes" id="UP000655410"/>
    </source>
</evidence>
<proteinExistence type="predicted"/>
<sequence length="292" mass="31973">MEPEARSQQSPIPHQPRRFFDGGVAPTADQPEVPPDDLADPRIVLERHLDPQGRERFLMLRRIGYLDRVFGPLLVPARADFLTDLASVPAVFTWLVPKTGAHLPAALLHDGLVRQGAYVSAEGHPVTLTRVDADRVFRDGMADTGTPLVRRWLVWAAVTTNTLWLGRNNGWSPAQRWRYRLAVVGTLGLIAVLGVLSTLDLFDVIAVVPWMGHGPFLAELARGAAVAVVLPALLGLLWGRFRIAGWIMCIGLALLLHVTIALVLLTGLYWLTEKVAALFVPHSPGVSRSRAG</sequence>